<proteinExistence type="predicted"/>
<reference evidence="1" key="1">
    <citation type="submission" date="2019-02" db="EMBL/GenBank/DDBJ databases">
        <authorList>
            <person name="Gruber-Vodicka R. H."/>
            <person name="Seah K. B. B."/>
        </authorList>
    </citation>
    <scope>NUCLEOTIDE SEQUENCE</scope>
    <source>
        <strain evidence="1">BECK_M7</strain>
    </source>
</reference>
<sequence>MEFSFRLGRVGRVGVDNTRRNPESMGRRWATGMLSTGYPHVPKGEGRSEGLVHKSTEYLVTWLKPNFVAIPGGMTGVV</sequence>
<accession>A0A450U4U6</accession>
<name>A0A450U4U6_9GAMM</name>
<organism evidence="1">
    <name type="scientific">Candidatus Kentrum sp. LFY</name>
    <dbReference type="NCBI Taxonomy" id="2126342"/>
    <lineage>
        <taxon>Bacteria</taxon>
        <taxon>Pseudomonadati</taxon>
        <taxon>Pseudomonadota</taxon>
        <taxon>Gammaproteobacteria</taxon>
        <taxon>Candidatus Kentrum</taxon>
    </lineage>
</organism>
<dbReference type="AlphaFoldDB" id="A0A450U4U6"/>
<dbReference type="EMBL" id="CAADFF010000001">
    <property type="protein sequence ID" value="VFJ85982.1"/>
    <property type="molecule type" value="Genomic_DNA"/>
</dbReference>
<evidence type="ECO:0000313" key="1">
    <source>
        <dbReference type="EMBL" id="VFJ85982.1"/>
    </source>
</evidence>
<protein>
    <submittedName>
        <fullName evidence="1">Uncharacterized protein</fullName>
    </submittedName>
</protein>
<gene>
    <name evidence="1" type="ORF">BECKLFY1418B_GA0070995_100126</name>
</gene>